<protein>
    <submittedName>
        <fullName evidence="2">Uncharacterized protein</fullName>
    </submittedName>
</protein>
<dbReference type="AlphaFoldDB" id="A0A9P0TVS3"/>
<dbReference type="Proteomes" id="UP001152562">
    <property type="component" value="Unassembled WGS sequence"/>
</dbReference>
<evidence type="ECO:0000256" key="1">
    <source>
        <dbReference type="SAM" id="MobiDB-lite"/>
    </source>
</evidence>
<comment type="caution">
    <text evidence="2">The sequence shown here is derived from an EMBL/GenBank/DDBJ whole genome shotgun (WGS) entry which is preliminary data.</text>
</comment>
<keyword evidence="3" id="KW-1185">Reference proteome</keyword>
<feature type="region of interest" description="Disordered" evidence="1">
    <location>
        <begin position="1"/>
        <end position="26"/>
    </location>
</feature>
<dbReference type="EMBL" id="CALOZG010000087">
    <property type="protein sequence ID" value="CAH4038510.1"/>
    <property type="molecule type" value="Genomic_DNA"/>
</dbReference>
<evidence type="ECO:0000313" key="3">
    <source>
        <dbReference type="Proteomes" id="UP001152562"/>
    </source>
</evidence>
<name>A0A9P0TVS3_PIEBR</name>
<accession>A0A9P0TVS3</accession>
<proteinExistence type="predicted"/>
<sequence length="116" mass="13192">MKWTKIKTEWQPRDGKRNKGKQRKMGSVAEISEGCSEVAGSAGADRGVRLSRYINWSPRRPAFSLTCNLLPLTRLVITHSRFIERQHAIVPNKLRALSLTQCNRALVREYKTGLLS</sequence>
<feature type="compositionally biased region" description="Basic and acidic residues" evidence="1">
    <location>
        <begin position="1"/>
        <end position="17"/>
    </location>
</feature>
<evidence type="ECO:0000313" key="2">
    <source>
        <dbReference type="EMBL" id="CAH4038510.1"/>
    </source>
</evidence>
<gene>
    <name evidence="2" type="ORF">PIBRA_LOCUS14063</name>
</gene>
<reference evidence="2" key="1">
    <citation type="submission" date="2022-05" db="EMBL/GenBank/DDBJ databases">
        <authorList>
            <person name="Okamura Y."/>
        </authorList>
    </citation>
    <scope>NUCLEOTIDE SEQUENCE</scope>
</reference>
<organism evidence="2 3">
    <name type="scientific">Pieris brassicae</name>
    <name type="common">White butterfly</name>
    <name type="synonym">Large white butterfly</name>
    <dbReference type="NCBI Taxonomy" id="7116"/>
    <lineage>
        <taxon>Eukaryota</taxon>
        <taxon>Metazoa</taxon>
        <taxon>Ecdysozoa</taxon>
        <taxon>Arthropoda</taxon>
        <taxon>Hexapoda</taxon>
        <taxon>Insecta</taxon>
        <taxon>Pterygota</taxon>
        <taxon>Neoptera</taxon>
        <taxon>Endopterygota</taxon>
        <taxon>Lepidoptera</taxon>
        <taxon>Glossata</taxon>
        <taxon>Ditrysia</taxon>
        <taxon>Papilionoidea</taxon>
        <taxon>Pieridae</taxon>
        <taxon>Pierinae</taxon>
        <taxon>Pieris</taxon>
    </lineage>
</organism>